<organism evidence="1 2">
    <name type="scientific">Candidatus Enterovibrio altilux</name>
    <dbReference type="NCBI Taxonomy" id="1927128"/>
    <lineage>
        <taxon>Bacteria</taxon>
        <taxon>Pseudomonadati</taxon>
        <taxon>Pseudomonadota</taxon>
        <taxon>Gammaproteobacteria</taxon>
        <taxon>Vibrionales</taxon>
        <taxon>Vibrionaceae</taxon>
        <taxon>Enterovibrio</taxon>
    </lineage>
</organism>
<accession>A0A291B6R6</accession>
<evidence type="ECO:0000313" key="2">
    <source>
        <dbReference type="Proteomes" id="UP000218160"/>
    </source>
</evidence>
<dbReference type="OrthoDB" id="6382212at2"/>
<dbReference type="Proteomes" id="UP000218160">
    <property type="component" value="Chromosome 1"/>
</dbReference>
<name>A0A291B6R6_9GAMM</name>
<keyword evidence="2" id="KW-1185">Reference proteome</keyword>
<dbReference type="EMBL" id="CP020660">
    <property type="protein sequence ID" value="ATF08676.1"/>
    <property type="molecule type" value="Genomic_DNA"/>
</dbReference>
<dbReference type="AlphaFoldDB" id="A0A291B6R6"/>
<sequence length="40" mass="4880">MQLWHQTEQDNHGRPRLFRDLAMIASFMVKCIFEMTLRDL</sequence>
<gene>
    <name evidence="1" type="ORF">BTN50_0133</name>
</gene>
<protein>
    <recommendedName>
        <fullName evidence="3">Mobile element protein</fullName>
    </recommendedName>
</protein>
<dbReference type="KEGG" id="elux:BTN50_0133"/>
<reference evidence="2" key="1">
    <citation type="submission" date="2017-04" db="EMBL/GenBank/DDBJ databases">
        <title>Genome evolution of the luminous symbionts of deep sea anglerfish.</title>
        <authorList>
            <person name="Hendry T.A."/>
        </authorList>
    </citation>
    <scope>NUCLEOTIDE SEQUENCE [LARGE SCALE GENOMIC DNA]</scope>
</reference>
<evidence type="ECO:0000313" key="1">
    <source>
        <dbReference type="EMBL" id="ATF08676.1"/>
    </source>
</evidence>
<evidence type="ECO:0008006" key="3">
    <source>
        <dbReference type="Google" id="ProtNLM"/>
    </source>
</evidence>
<proteinExistence type="predicted"/>